<organism evidence="1 2">
    <name type="scientific">Thalassococcus profundi</name>
    <dbReference type="NCBI Taxonomy" id="2282382"/>
    <lineage>
        <taxon>Bacteria</taxon>
        <taxon>Pseudomonadati</taxon>
        <taxon>Pseudomonadota</taxon>
        <taxon>Alphaproteobacteria</taxon>
        <taxon>Rhodobacterales</taxon>
        <taxon>Roseobacteraceae</taxon>
        <taxon>Thalassococcus</taxon>
    </lineage>
</organism>
<name>A0A369TLJ2_9RHOB</name>
<proteinExistence type="predicted"/>
<sequence>MSLFFRKKTFLAKIETTYGTDAVPTGAANAILATEIAIRPMEGSDQDRNHDTVYLGASGTIPYDLHMVMTFKVELAGSGTAGTAPAWGPLIRACGVAETVDAGTDVTYNPISGTFESATFYLNIDGTLYTLLGARGNCEITVNASGIPYLEFTFTGLWTKPSAQVLPTVNLDGFLKPLMASKANTPGFSINAANHVLRSFKLGFGNEVEPRFLIGAEEIAIVDRSDMIEMQIEATPLATLDPFALARDQATVEIDLVHGTAAGNICALNIPTAQMQRPQGVTEAQKIKEWPLRLKPLPGAGNDQWTLTLT</sequence>
<evidence type="ECO:0000313" key="2">
    <source>
        <dbReference type="Proteomes" id="UP000253977"/>
    </source>
</evidence>
<evidence type="ECO:0000313" key="1">
    <source>
        <dbReference type="EMBL" id="RDD64987.1"/>
    </source>
</evidence>
<dbReference type="InterPro" id="IPR044000">
    <property type="entry name" value="Phage_tube_2"/>
</dbReference>
<gene>
    <name evidence="1" type="ORF">DU478_17450</name>
</gene>
<dbReference type="Proteomes" id="UP000253977">
    <property type="component" value="Unassembled WGS sequence"/>
</dbReference>
<dbReference type="Pfam" id="PF18906">
    <property type="entry name" value="Phage_tube_2"/>
    <property type="match status" value="1"/>
</dbReference>
<dbReference type="AlphaFoldDB" id="A0A369TLJ2"/>
<accession>A0A369TLJ2</accession>
<keyword evidence="2" id="KW-1185">Reference proteome</keyword>
<dbReference type="RefSeq" id="WP_114512247.1">
    <property type="nucleotide sequence ID" value="NZ_QPMK01000016.1"/>
</dbReference>
<dbReference type="OrthoDB" id="7325655at2"/>
<comment type="caution">
    <text evidence="1">The sequence shown here is derived from an EMBL/GenBank/DDBJ whole genome shotgun (WGS) entry which is preliminary data.</text>
</comment>
<reference evidence="1 2" key="1">
    <citation type="submission" date="2018-07" db="EMBL/GenBank/DDBJ databases">
        <title>Thalassococcus profundi sp. nov., a marine bacterium isolated from deep seawater of Okinawa Trough.</title>
        <authorList>
            <person name="Yu M."/>
        </authorList>
    </citation>
    <scope>NUCLEOTIDE SEQUENCE [LARGE SCALE GENOMIC DNA]</scope>
    <source>
        <strain evidence="1 2">WRAS1</strain>
    </source>
</reference>
<protein>
    <submittedName>
        <fullName evidence="1">Uncharacterized protein</fullName>
    </submittedName>
</protein>
<dbReference type="EMBL" id="QPMK01000016">
    <property type="protein sequence ID" value="RDD64987.1"/>
    <property type="molecule type" value="Genomic_DNA"/>
</dbReference>